<sequence>FFIFIFWGPVRSLHLRVLLDGSASNLENVESLNQPGNLLPLFLFVLLSELLDPVL</sequence>
<evidence type="ECO:0000313" key="2">
    <source>
        <dbReference type="Proteomes" id="UP000694005"/>
    </source>
</evidence>
<reference evidence="1 2" key="1">
    <citation type="submission" date="2021-07" db="EMBL/GenBank/DDBJ databases">
        <authorList>
            <consortium name="Genoscope - CEA"/>
            <person name="William W."/>
        </authorList>
    </citation>
    <scope>NUCLEOTIDE SEQUENCE [LARGE SCALE GENOMIC DNA]</scope>
</reference>
<proteinExistence type="predicted"/>
<dbReference type="Gramene" id="A01p43010.2_BraZ1">
    <property type="protein sequence ID" value="A01p43010.2_BraZ1.CDS.1"/>
    <property type="gene ID" value="A01g43010.2_BraZ1"/>
</dbReference>
<feature type="non-terminal residue" evidence="1">
    <location>
        <position position="1"/>
    </location>
</feature>
<dbReference type="EMBL" id="LS974617">
    <property type="protein sequence ID" value="CAG7890225.1"/>
    <property type="molecule type" value="Genomic_DNA"/>
</dbReference>
<dbReference type="AlphaFoldDB" id="A0A8D9H087"/>
<evidence type="ECO:0000313" key="1">
    <source>
        <dbReference type="EMBL" id="CAG7890225.1"/>
    </source>
</evidence>
<dbReference type="Proteomes" id="UP000694005">
    <property type="component" value="Chromosome A01"/>
</dbReference>
<accession>A0A8D9H087</accession>
<name>A0A8D9H087_BRACM</name>
<gene>
    <name evidence="1" type="ORF">BRAPAZ1V2_A01P43010.2</name>
</gene>
<protein>
    <submittedName>
        <fullName evidence="1">Uncharacterized protein</fullName>
    </submittedName>
</protein>
<organism evidence="1 2">
    <name type="scientific">Brassica campestris</name>
    <name type="common">Field mustard</name>
    <dbReference type="NCBI Taxonomy" id="3711"/>
    <lineage>
        <taxon>Eukaryota</taxon>
        <taxon>Viridiplantae</taxon>
        <taxon>Streptophyta</taxon>
        <taxon>Embryophyta</taxon>
        <taxon>Tracheophyta</taxon>
        <taxon>Spermatophyta</taxon>
        <taxon>Magnoliopsida</taxon>
        <taxon>eudicotyledons</taxon>
        <taxon>Gunneridae</taxon>
        <taxon>Pentapetalae</taxon>
        <taxon>rosids</taxon>
        <taxon>malvids</taxon>
        <taxon>Brassicales</taxon>
        <taxon>Brassicaceae</taxon>
        <taxon>Brassiceae</taxon>
        <taxon>Brassica</taxon>
    </lineage>
</organism>